<dbReference type="Pfam" id="PF18862">
    <property type="entry name" value="ApeA_NTD1"/>
    <property type="match status" value="1"/>
</dbReference>
<protein>
    <recommendedName>
        <fullName evidence="5">ApeA N-terminal domain-containing protein</fullName>
    </recommendedName>
</protein>
<sequence length="465" mass="55372">MTKAYIGYWWLPGHEKNSIPGTLTIHNNGDYILQLLDTFKSGSVIVNFRTIREFELIIGIAREEDSNYDYSFKLLNSIVVSNSLNKLTYYKLHASFILKSVSSELSDTLKFDSIILDPQFLNEWIDTNSFDISYPNEQNNKLHNFSLRYKQPEPIILFENQDFTLKLLTVISYKHPTNSHFNCSQSAFLKLEFLEQKSLTEIRETSKKIRNFFTLAIGTPIKIRRISVGWQNSEGVYFDYLWKDKFQNNFNNPIKIHNSMQMLLGYDFLKDNVHQVFQNWFDKYDDLKFTINNFFGTLYNDFLYTEDKFLNYVFGLEVYHRTKYGGFNHKNENYLKIRKEILDQIHNKRHIQWLESRLRKHTENSLKQRLEHLFEVHNQSLNGLVDDVEKFIDNVVETRHFHVHEKVQNKELVITDVIELSRMTKKLRVVIQAILMFELGFDHEVINKQLHITFHNSLIFDNNND</sequence>
<dbReference type="InterPro" id="IPR041229">
    <property type="entry name" value="HEPN_Apea"/>
</dbReference>
<proteinExistence type="predicted"/>
<evidence type="ECO:0000313" key="3">
    <source>
        <dbReference type="EMBL" id="MBO3097606.1"/>
    </source>
</evidence>
<name>A0ABS3SQ76_9FLAO</name>
<evidence type="ECO:0008006" key="5">
    <source>
        <dbReference type="Google" id="ProtNLM"/>
    </source>
</evidence>
<organism evidence="3 4">
    <name type="scientific">Gelidibacter pelagius</name>
    <dbReference type="NCBI Taxonomy" id="2819985"/>
    <lineage>
        <taxon>Bacteria</taxon>
        <taxon>Pseudomonadati</taxon>
        <taxon>Bacteroidota</taxon>
        <taxon>Flavobacteriia</taxon>
        <taxon>Flavobacteriales</taxon>
        <taxon>Flavobacteriaceae</taxon>
        <taxon>Gelidibacter</taxon>
    </lineage>
</organism>
<dbReference type="RefSeq" id="WP_208232752.1">
    <property type="nucleotide sequence ID" value="NZ_JAGEVG010000004.1"/>
</dbReference>
<evidence type="ECO:0000313" key="4">
    <source>
        <dbReference type="Proteomes" id="UP000681315"/>
    </source>
</evidence>
<accession>A0ABS3SQ76</accession>
<dbReference type="Proteomes" id="UP000681315">
    <property type="component" value="Unassembled WGS sequence"/>
</dbReference>
<dbReference type="InterPro" id="IPR041223">
    <property type="entry name" value="ApeA_NTD"/>
</dbReference>
<feature type="domain" description="Apea-like HEPN" evidence="1">
    <location>
        <begin position="310"/>
        <end position="444"/>
    </location>
</feature>
<dbReference type="EMBL" id="JAGEVG010000004">
    <property type="protein sequence ID" value="MBO3097606.1"/>
    <property type="molecule type" value="Genomic_DNA"/>
</dbReference>
<keyword evidence="4" id="KW-1185">Reference proteome</keyword>
<reference evidence="3 4" key="1">
    <citation type="submission" date="2021-03" db="EMBL/GenBank/DDBJ databases">
        <title>Gelidibacter sp. nov., isolated from costal sediment.</title>
        <authorList>
            <person name="Lun K.-Y."/>
        </authorList>
    </citation>
    <scope>NUCLEOTIDE SEQUENCE [LARGE SCALE GENOMIC DNA]</scope>
    <source>
        <strain evidence="3 4">DF109</strain>
    </source>
</reference>
<comment type="caution">
    <text evidence="3">The sequence shown here is derived from an EMBL/GenBank/DDBJ whole genome shotgun (WGS) entry which is preliminary data.</text>
</comment>
<evidence type="ECO:0000259" key="1">
    <source>
        <dbReference type="Pfam" id="PF18739"/>
    </source>
</evidence>
<feature type="domain" description="ApeA N-terminal" evidence="2">
    <location>
        <begin position="5"/>
        <end position="280"/>
    </location>
</feature>
<gene>
    <name evidence="3" type="ORF">J4051_04965</name>
</gene>
<dbReference type="Pfam" id="PF18739">
    <property type="entry name" value="HEPN_Apea"/>
    <property type="match status" value="1"/>
</dbReference>
<evidence type="ECO:0000259" key="2">
    <source>
        <dbReference type="Pfam" id="PF18862"/>
    </source>
</evidence>